<organism evidence="1 2">
    <name type="scientific">Sphingosinicella microcystinivorans</name>
    <dbReference type="NCBI Taxonomy" id="335406"/>
    <lineage>
        <taxon>Bacteria</taxon>
        <taxon>Pseudomonadati</taxon>
        <taxon>Pseudomonadota</taxon>
        <taxon>Alphaproteobacteria</taxon>
        <taxon>Sphingomonadales</taxon>
        <taxon>Sphingosinicellaceae</taxon>
        <taxon>Sphingosinicella</taxon>
    </lineage>
</organism>
<protein>
    <recommendedName>
        <fullName evidence="3">DUF885 domain-containing protein</fullName>
    </recommendedName>
</protein>
<evidence type="ECO:0008006" key="3">
    <source>
        <dbReference type="Google" id="ProtNLM"/>
    </source>
</evidence>
<accession>A0AAD1D6Z0</accession>
<name>A0AAD1D6Z0_SPHMI</name>
<dbReference type="AlphaFoldDB" id="A0AAD1D6Z0"/>
<dbReference type="Pfam" id="PF05960">
    <property type="entry name" value="DUF885"/>
    <property type="match status" value="1"/>
</dbReference>
<gene>
    <name evidence="1" type="ORF">SmB9_26900</name>
</gene>
<dbReference type="PANTHER" id="PTHR33361">
    <property type="entry name" value="GLR0591 PROTEIN"/>
    <property type="match status" value="1"/>
</dbReference>
<dbReference type="InterPro" id="IPR010281">
    <property type="entry name" value="DUF885"/>
</dbReference>
<dbReference type="Proteomes" id="UP000275727">
    <property type="component" value="Chromosome"/>
</dbReference>
<dbReference type="PANTHER" id="PTHR33361:SF2">
    <property type="entry name" value="DUF885 DOMAIN-CONTAINING PROTEIN"/>
    <property type="match status" value="1"/>
</dbReference>
<sequence length="566" mass="63560">MGTAVDSGALHAIENAIQQERLATEFMTQFRAGKPITRFADYSLAPLREESARRALWKAALAKIDPARLGENDRRTYRILQFELSDIAPNETEYWLTFDLTPYQAPMLLGMVHQVMAAHPLAASSDADDYARLVRAYATMLDTLVAKVEAQIDRGIYMPKAVLPVVRSTWTTLASGADMLRPTDTRLAQLDESAREQMLADISAVLARQIDPAYARLQTLIDEKYEANAPNAVGIGQYPGGKAAYQRLIHRYTTMPLTPEDLHRHGNEAVADVSARMQDIRTKLGFTGTSRGFYDKLSTDPRFLAKTPAEVEATYQRYISAIEPKVPSYFRALPKAPYGVRRLPLAAEPGQTFGYYNPSNAAEPRGLYYYNGSNLEKRSLVNAGTLIYHELVPGHHFQIALQQENAALSPFRQNYMAGAFNEGWGEYAASLGIELGLYDTPEALYGRYVNEMFLAVRLVVDTGMNYFGWPLEKARAYMRDVTSLSDMEIDSESLRYAVNIPGQALAYRTGYDKFWALRHQAEKRLGTKFDIRDFHDVVLSPGARPMQVVEADIEAYIQSKRPETSR</sequence>
<proteinExistence type="predicted"/>
<dbReference type="EMBL" id="AP018711">
    <property type="protein sequence ID" value="BBE35032.1"/>
    <property type="molecule type" value="Genomic_DNA"/>
</dbReference>
<dbReference type="KEGG" id="smic:SmB9_26900"/>
<reference evidence="1 2" key="1">
    <citation type="submission" date="2018-06" db="EMBL/GenBank/DDBJ databases">
        <title>Complete Genome Sequence of the Microcystin-Degrading Bacterium Sphingosinicella microcystinivorans Strain B-9.</title>
        <authorList>
            <person name="Jin H."/>
            <person name="Nishizawa T."/>
            <person name="Guo Y."/>
            <person name="Nishizawa A."/>
            <person name="Park H."/>
            <person name="Kato H."/>
            <person name="Tsuji K."/>
            <person name="Harada K."/>
        </authorList>
    </citation>
    <scope>NUCLEOTIDE SEQUENCE [LARGE SCALE GENOMIC DNA]</scope>
    <source>
        <strain evidence="1 2">B9</strain>
    </source>
</reference>
<evidence type="ECO:0000313" key="1">
    <source>
        <dbReference type="EMBL" id="BBE35032.1"/>
    </source>
</evidence>
<evidence type="ECO:0000313" key="2">
    <source>
        <dbReference type="Proteomes" id="UP000275727"/>
    </source>
</evidence>